<keyword evidence="8" id="KW-1185">Reference proteome</keyword>
<evidence type="ECO:0000256" key="4">
    <source>
        <dbReference type="ARBA" id="ARBA00022989"/>
    </source>
</evidence>
<keyword evidence="4 6" id="KW-1133">Transmembrane helix</keyword>
<reference evidence="7" key="2">
    <citation type="submission" date="2025-08" db="UniProtKB">
        <authorList>
            <consortium name="Ensembl"/>
        </authorList>
    </citation>
    <scope>IDENTIFICATION</scope>
</reference>
<dbReference type="InParanoid" id="A0A665UE47"/>
<dbReference type="GO" id="GO:0016020">
    <property type="term" value="C:membrane"/>
    <property type="evidence" value="ECO:0007669"/>
    <property type="project" value="UniProtKB-SubCell"/>
</dbReference>
<dbReference type="Proteomes" id="UP000472264">
    <property type="component" value="Chromosome 6"/>
</dbReference>
<evidence type="ECO:0000313" key="7">
    <source>
        <dbReference type="Ensembl" id="ENSENLP00000017516.1"/>
    </source>
</evidence>
<evidence type="ECO:0000313" key="8">
    <source>
        <dbReference type="Proteomes" id="UP000472264"/>
    </source>
</evidence>
<dbReference type="Ensembl" id="ENSENLT00000018148.1">
    <property type="protein sequence ID" value="ENSENLP00000017516.1"/>
    <property type="gene ID" value="ENSENLG00000008033.1"/>
</dbReference>
<dbReference type="GeneID" id="115045184"/>
<dbReference type="RefSeq" id="XP_029360601.1">
    <property type="nucleotide sequence ID" value="XM_029504741.1"/>
</dbReference>
<feature type="transmembrane region" description="Helical" evidence="6">
    <location>
        <begin position="191"/>
        <end position="214"/>
    </location>
</feature>
<dbReference type="FunCoup" id="A0A665UE47">
    <property type="interactions" value="3"/>
</dbReference>
<accession>A0A665UE47</accession>
<dbReference type="OMA" id="KALCYNP"/>
<dbReference type="RefSeq" id="XP_029360603.1">
    <property type="nucleotide sequence ID" value="XM_029504743.1"/>
</dbReference>
<dbReference type="OrthoDB" id="8951938at2759"/>
<feature type="transmembrane region" description="Helical" evidence="6">
    <location>
        <begin position="117"/>
        <end position="142"/>
    </location>
</feature>
<organism evidence="7 8">
    <name type="scientific">Echeneis naucrates</name>
    <name type="common">Live sharksucker</name>
    <dbReference type="NCBI Taxonomy" id="173247"/>
    <lineage>
        <taxon>Eukaryota</taxon>
        <taxon>Metazoa</taxon>
        <taxon>Chordata</taxon>
        <taxon>Craniata</taxon>
        <taxon>Vertebrata</taxon>
        <taxon>Euteleostomi</taxon>
        <taxon>Actinopterygii</taxon>
        <taxon>Neopterygii</taxon>
        <taxon>Teleostei</taxon>
        <taxon>Neoteleostei</taxon>
        <taxon>Acanthomorphata</taxon>
        <taxon>Carangaria</taxon>
        <taxon>Carangiformes</taxon>
        <taxon>Echeneidae</taxon>
        <taxon>Echeneis</taxon>
    </lineage>
</organism>
<evidence type="ECO:0000256" key="6">
    <source>
        <dbReference type="SAM" id="Phobius"/>
    </source>
</evidence>
<evidence type="ECO:0000256" key="2">
    <source>
        <dbReference type="ARBA" id="ARBA00009565"/>
    </source>
</evidence>
<sequence>MSVSMTRGDGVTVLTLTSDPQSTCPPLCQIFKTLCYSPVCCSVSQKLKKVQGASLYVLGALHIMVGLLNIGCGSILLSNGRASSWEMDESKYPLWIGALFILFGITCILSEKYPSPCLVIVNVILNLAGIAFAIAAIVLYAIYMAQGRLWWMCKDYDYDYKHATTSSPISNRMHYQCLEAKGLLVVLLRCFGGLLVVLSVLELCITISSATLGIKALKNKDKTESENHTDPEIYKPLLEDVTSN</sequence>
<comment type="subcellular location">
    <subcellularLocation>
        <location evidence="1">Membrane</location>
        <topology evidence="1">Multi-pass membrane protein</topology>
    </subcellularLocation>
</comment>
<keyword evidence="5 6" id="KW-0472">Membrane</keyword>
<evidence type="ECO:0000256" key="3">
    <source>
        <dbReference type="ARBA" id="ARBA00022692"/>
    </source>
</evidence>
<keyword evidence="3 6" id="KW-0812">Transmembrane</keyword>
<dbReference type="PANTHER" id="PTHR23320">
    <property type="entry name" value="MEMBRANE-SPANNING 4-DOMAINS SUBFAMILY A MS4A -RELATED"/>
    <property type="match status" value="1"/>
</dbReference>
<dbReference type="Pfam" id="PF04103">
    <property type="entry name" value="CD20"/>
    <property type="match status" value="1"/>
</dbReference>
<protein>
    <submittedName>
        <fullName evidence="7">Transmembrane protein 176B-like</fullName>
    </submittedName>
</protein>
<evidence type="ECO:0000256" key="5">
    <source>
        <dbReference type="ARBA" id="ARBA00023136"/>
    </source>
</evidence>
<feature type="transmembrane region" description="Helical" evidence="6">
    <location>
        <begin position="55"/>
        <end position="77"/>
    </location>
</feature>
<dbReference type="InterPro" id="IPR007237">
    <property type="entry name" value="CD20-like"/>
</dbReference>
<reference evidence="7" key="1">
    <citation type="submission" date="2021-04" db="EMBL/GenBank/DDBJ databases">
        <authorList>
            <consortium name="Wellcome Sanger Institute Data Sharing"/>
        </authorList>
    </citation>
    <scope>NUCLEOTIDE SEQUENCE [LARGE SCALE GENOMIC DNA]</scope>
</reference>
<comment type="similarity">
    <text evidence="2">Belongs to the MS4A family.</text>
</comment>
<proteinExistence type="inferred from homology"/>
<dbReference type="InterPro" id="IPR030417">
    <property type="entry name" value="MS4A"/>
</dbReference>
<feature type="transmembrane region" description="Helical" evidence="6">
    <location>
        <begin position="92"/>
        <end position="110"/>
    </location>
</feature>
<gene>
    <name evidence="7" type="primary">LOC115045184</name>
</gene>
<dbReference type="AlphaFoldDB" id="A0A665UE47"/>
<evidence type="ECO:0000256" key="1">
    <source>
        <dbReference type="ARBA" id="ARBA00004141"/>
    </source>
</evidence>
<name>A0A665UE47_ECHNA</name>
<dbReference type="PANTHER" id="PTHR23320:SF125">
    <property type="entry name" value="TRANSMEMBRANE PROTEIN 176L.1-RELATED"/>
    <property type="match status" value="1"/>
</dbReference>
<reference evidence="7" key="3">
    <citation type="submission" date="2025-09" db="UniProtKB">
        <authorList>
            <consortium name="Ensembl"/>
        </authorList>
    </citation>
    <scope>IDENTIFICATION</scope>
</reference>